<dbReference type="SUPFAM" id="SSF55874">
    <property type="entry name" value="ATPase domain of HSP90 chaperone/DNA topoisomerase II/histidine kinase"/>
    <property type="match status" value="1"/>
</dbReference>
<keyword evidence="6 12" id="KW-0418">Kinase</keyword>
<feature type="transmembrane region" description="Helical" evidence="10">
    <location>
        <begin position="168"/>
        <end position="186"/>
    </location>
</feature>
<keyword evidence="4" id="KW-0808">Transferase</keyword>
<accession>A0ABN2MAH0</accession>
<evidence type="ECO:0000256" key="4">
    <source>
        <dbReference type="ARBA" id="ARBA00022679"/>
    </source>
</evidence>
<keyword evidence="7" id="KW-0067">ATP-binding</keyword>
<dbReference type="PANTHER" id="PTHR24421:SF10">
    <property type="entry name" value="NITRATE_NITRITE SENSOR PROTEIN NARQ"/>
    <property type="match status" value="1"/>
</dbReference>
<gene>
    <name evidence="12" type="ORF">GCM10009682_42580</name>
</gene>
<dbReference type="EMBL" id="BAAALT010000147">
    <property type="protein sequence ID" value="GAA1817207.1"/>
    <property type="molecule type" value="Genomic_DNA"/>
</dbReference>
<comment type="caution">
    <text evidence="12">The sequence shown here is derived from an EMBL/GenBank/DDBJ whole genome shotgun (WGS) entry which is preliminary data.</text>
</comment>
<feature type="compositionally biased region" description="Basic residues" evidence="9">
    <location>
        <begin position="1"/>
        <end position="11"/>
    </location>
</feature>
<dbReference type="Proteomes" id="UP001500218">
    <property type="component" value="Unassembled WGS sequence"/>
</dbReference>
<evidence type="ECO:0000256" key="7">
    <source>
        <dbReference type="ARBA" id="ARBA00022840"/>
    </source>
</evidence>
<keyword evidence="5" id="KW-0547">Nucleotide-binding</keyword>
<keyword evidence="10" id="KW-1133">Transmembrane helix</keyword>
<proteinExistence type="predicted"/>
<dbReference type="CDD" id="cd16917">
    <property type="entry name" value="HATPase_UhpB-NarQ-NarX-like"/>
    <property type="match status" value="1"/>
</dbReference>
<dbReference type="Gene3D" id="3.30.565.10">
    <property type="entry name" value="Histidine kinase-like ATPase, C-terminal domain"/>
    <property type="match status" value="1"/>
</dbReference>
<evidence type="ECO:0000259" key="11">
    <source>
        <dbReference type="SMART" id="SM00387"/>
    </source>
</evidence>
<feature type="transmembrane region" description="Helical" evidence="10">
    <location>
        <begin position="73"/>
        <end position="90"/>
    </location>
</feature>
<reference evidence="12 13" key="1">
    <citation type="journal article" date="2019" name="Int. J. Syst. Evol. Microbiol.">
        <title>The Global Catalogue of Microorganisms (GCM) 10K type strain sequencing project: providing services to taxonomists for standard genome sequencing and annotation.</title>
        <authorList>
            <consortium name="The Broad Institute Genomics Platform"/>
            <consortium name="The Broad Institute Genome Sequencing Center for Infectious Disease"/>
            <person name="Wu L."/>
            <person name="Ma J."/>
        </authorList>
    </citation>
    <scope>NUCLEOTIDE SEQUENCE [LARGE SCALE GENOMIC DNA]</scope>
    <source>
        <strain evidence="12 13">JCM 13250</strain>
    </source>
</reference>
<name>A0ABN2MAH0_9ACTN</name>
<feature type="transmembrane region" description="Helical" evidence="10">
    <location>
        <begin position="97"/>
        <end position="116"/>
    </location>
</feature>
<evidence type="ECO:0000256" key="10">
    <source>
        <dbReference type="SAM" id="Phobius"/>
    </source>
</evidence>
<evidence type="ECO:0000256" key="9">
    <source>
        <dbReference type="SAM" id="MobiDB-lite"/>
    </source>
</evidence>
<dbReference type="InterPro" id="IPR050482">
    <property type="entry name" value="Sensor_HK_TwoCompSys"/>
</dbReference>
<evidence type="ECO:0000313" key="12">
    <source>
        <dbReference type="EMBL" id="GAA1817207.1"/>
    </source>
</evidence>
<dbReference type="PANTHER" id="PTHR24421">
    <property type="entry name" value="NITRATE/NITRITE SENSOR PROTEIN NARX-RELATED"/>
    <property type="match status" value="1"/>
</dbReference>
<keyword evidence="8" id="KW-0902">Two-component regulatory system</keyword>
<dbReference type="GO" id="GO:0016301">
    <property type="term" value="F:kinase activity"/>
    <property type="evidence" value="ECO:0007669"/>
    <property type="project" value="UniProtKB-KW"/>
</dbReference>
<evidence type="ECO:0000313" key="13">
    <source>
        <dbReference type="Proteomes" id="UP001500218"/>
    </source>
</evidence>
<evidence type="ECO:0000256" key="8">
    <source>
        <dbReference type="ARBA" id="ARBA00023012"/>
    </source>
</evidence>
<keyword evidence="3" id="KW-0597">Phosphoprotein</keyword>
<evidence type="ECO:0000256" key="6">
    <source>
        <dbReference type="ARBA" id="ARBA00022777"/>
    </source>
</evidence>
<feature type="compositionally biased region" description="Basic and acidic residues" evidence="9">
    <location>
        <begin position="12"/>
        <end position="22"/>
    </location>
</feature>
<dbReference type="Pfam" id="PF07730">
    <property type="entry name" value="HisKA_3"/>
    <property type="match status" value="1"/>
</dbReference>
<dbReference type="EC" id="2.7.13.3" evidence="2"/>
<evidence type="ECO:0000256" key="1">
    <source>
        <dbReference type="ARBA" id="ARBA00000085"/>
    </source>
</evidence>
<protein>
    <recommendedName>
        <fullName evidence="2">histidine kinase</fullName>
        <ecNumber evidence="2">2.7.13.3</ecNumber>
    </recommendedName>
</protein>
<sequence length="437" mass="45225">MHTRDRRRHRDPHGWSRERWADHAGPPWATGDGPGWPGRRPPVVVLPAVLAAIQIVGTTVAAHPQTAARPLDLLGYALLAAGPVALLARADRLRLPVFAATLLVLLAYGLCGYPAGPVFLGALVALVRAARAGYRWTLWALAGGTYAAFVGLGRLVPEVAGVPLVVPSLARAAIVAAWLAVALAVAETVRARTAQLGQLLAARAEAARARAEQSRRQVSEERLAIARELHDVLGHHLSLINVRAGVALHLIETRPEEARAALGAIKVASAEALREVRAMLASLRPDAEAAPRSPAPDLDRLDTLAEEARAGGLPVTLRRAGPTVDVPAEVDLAAYRIVQEALTNVRRHAAPGATATVTVRSGPDALTVEVTDDGAGQAAGDPSAEGNGLPGMRARATALGGTLTAGPAPGGGFAVTAVLPTTVAPTADHDADPGDKS</sequence>
<dbReference type="InterPro" id="IPR011712">
    <property type="entry name" value="Sig_transdc_His_kin_sub3_dim/P"/>
</dbReference>
<evidence type="ECO:0000256" key="5">
    <source>
        <dbReference type="ARBA" id="ARBA00022741"/>
    </source>
</evidence>
<dbReference type="InterPro" id="IPR003594">
    <property type="entry name" value="HATPase_dom"/>
</dbReference>
<feature type="region of interest" description="Disordered" evidence="9">
    <location>
        <begin position="1"/>
        <end position="34"/>
    </location>
</feature>
<feature type="domain" description="Histidine kinase/HSP90-like ATPase" evidence="11">
    <location>
        <begin position="329"/>
        <end position="423"/>
    </location>
</feature>
<keyword evidence="10" id="KW-0472">Membrane</keyword>
<dbReference type="Pfam" id="PF02518">
    <property type="entry name" value="HATPase_c"/>
    <property type="match status" value="1"/>
</dbReference>
<comment type="catalytic activity">
    <reaction evidence="1">
        <text>ATP + protein L-histidine = ADP + protein N-phospho-L-histidine.</text>
        <dbReference type="EC" id="2.7.13.3"/>
    </reaction>
</comment>
<feature type="transmembrane region" description="Helical" evidence="10">
    <location>
        <begin position="136"/>
        <end position="156"/>
    </location>
</feature>
<dbReference type="InterPro" id="IPR036890">
    <property type="entry name" value="HATPase_C_sf"/>
</dbReference>
<evidence type="ECO:0000256" key="3">
    <source>
        <dbReference type="ARBA" id="ARBA00022553"/>
    </source>
</evidence>
<dbReference type="SMART" id="SM00387">
    <property type="entry name" value="HATPase_c"/>
    <property type="match status" value="1"/>
</dbReference>
<organism evidence="12 13">
    <name type="scientific">Luedemannella flava</name>
    <dbReference type="NCBI Taxonomy" id="349316"/>
    <lineage>
        <taxon>Bacteria</taxon>
        <taxon>Bacillati</taxon>
        <taxon>Actinomycetota</taxon>
        <taxon>Actinomycetes</taxon>
        <taxon>Micromonosporales</taxon>
        <taxon>Micromonosporaceae</taxon>
        <taxon>Luedemannella</taxon>
    </lineage>
</organism>
<keyword evidence="10" id="KW-0812">Transmembrane</keyword>
<keyword evidence="13" id="KW-1185">Reference proteome</keyword>
<dbReference type="RefSeq" id="WP_344135045.1">
    <property type="nucleotide sequence ID" value="NZ_BAAALT010000147.1"/>
</dbReference>
<evidence type="ECO:0000256" key="2">
    <source>
        <dbReference type="ARBA" id="ARBA00012438"/>
    </source>
</evidence>
<dbReference type="Gene3D" id="1.20.5.1930">
    <property type="match status" value="1"/>
</dbReference>